<dbReference type="EMBL" id="JAUNZN010000001">
    <property type="protein sequence ID" value="KAK4832839.1"/>
    <property type="molecule type" value="Genomic_DNA"/>
</dbReference>
<comment type="caution">
    <text evidence="1">The sequence shown here is derived from an EMBL/GenBank/DDBJ whole genome shotgun (WGS) entry which is preliminary data.</text>
</comment>
<protein>
    <submittedName>
        <fullName evidence="1">Uncharacterized protein</fullName>
    </submittedName>
</protein>
<evidence type="ECO:0000313" key="1">
    <source>
        <dbReference type="EMBL" id="KAK4832839.1"/>
    </source>
</evidence>
<dbReference type="AlphaFoldDB" id="A0AAN7NZR4"/>
<reference evidence="1 2" key="1">
    <citation type="journal article" date="2023" name="J. Hered.">
        <title>Chromosome-level genome of the wood stork (Mycteria americana) provides insight into avian chromosome evolution.</title>
        <authorList>
            <person name="Flamio R. Jr."/>
            <person name="Ramstad K.M."/>
        </authorList>
    </citation>
    <scope>NUCLEOTIDE SEQUENCE [LARGE SCALE GENOMIC DNA]</scope>
    <source>
        <strain evidence="1">JAX WOST 10</strain>
    </source>
</reference>
<accession>A0AAN7NZR4</accession>
<sequence>MGSRWQHVLTANWEAQAFMTPHMGWCFHVNRASHSPLVPNYYCWPDVKPQTPGIALLRTTVGPVIMRQAFVRLRTCWHGVKDRILKHWNRLPREVVESPSLEVFKRCLDEVLRDMLCVHTSHSSQRERQAHIRENIFGFEGIQEHTEQQSQKQNRERADDKEAWTGLRKGRSEWMAPDLSGQPVQPCLDSQRKASVLKDFCSAKDGKPPHSRERVIPRGVQDVQLIHVSPDVVDLAMKILNGGSVLVLKSAIEKA</sequence>
<evidence type="ECO:0000313" key="2">
    <source>
        <dbReference type="Proteomes" id="UP001333110"/>
    </source>
</evidence>
<keyword evidence="2" id="KW-1185">Reference proteome</keyword>
<gene>
    <name evidence="1" type="ORF">QYF61_025859</name>
</gene>
<proteinExistence type="predicted"/>
<name>A0AAN7NZR4_MYCAM</name>
<organism evidence="1 2">
    <name type="scientific">Mycteria americana</name>
    <name type="common">Wood stork</name>
    <dbReference type="NCBI Taxonomy" id="33587"/>
    <lineage>
        <taxon>Eukaryota</taxon>
        <taxon>Metazoa</taxon>
        <taxon>Chordata</taxon>
        <taxon>Craniata</taxon>
        <taxon>Vertebrata</taxon>
        <taxon>Euteleostomi</taxon>
        <taxon>Archelosauria</taxon>
        <taxon>Archosauria</taxon>
        <taxon>Dinosauria</taxon>
        <taxon>Saurischia</taxon>
        <taxon>Theropoda</taxon>
        <taxon>Coelurosauria</taxon>
        <taxon>Aves</taxon>
        <taxon>Neognathae</taxon>
        <taxon>Neoaves</taxon>
        <taxon>Aequornithes</taxon>
        <taxon>Ciconiiformes</taxon>
        <taxon>Ciconiidae</taxon>
        <taxon>Mycteria</taxon>
    </lineage>
</organism>
<dbReference type="Proteomes" id="UP001333110">
    <property type="component" value="Unassembled WGS sequence"/>
</dbReference>